<name>A0ACC2U4M5_9FUNG</name>
<dbReference type="Proteomes" id="UP001165960">
    <property type="component" value="Unassembled WGS sequence"/>
</dbReference>
<proteinExistence type="predicted"/>
<comment type="caution">
    <text evidence="1">The sequence shown here is derived from an EMBL/GenBank/DDBJ whole genome shotgun (WGS) entry which is preliminary data.</text>
</comment>
<sequence length="165" mass="17412">MNVDYVYWLSSPLATNSIHPITKTFSATLFSLLALSTQALPVTDAVGSQSSPAVRRTFGGRQPSVVIAHAVPHSAGAIVASDRGVLGGFVGTGHGFVGPEYSDRHHVSVQPNYHGHGVVEPDYHGSGHGAGIRKGRSNLKVGVKQGRHGTNIKARTKSKFVEVSH</sequence>
<keyword evidence="2" id="KW-1185">Reference proteome</keyword>
<evidence type="ECO:0000313" key="2">
    <source>
        <dbReference type="Proteomes" id="UP001165960"/>
    </source>
</evidence>
<evidence type="ECO:0000313" key="1">
    <source>
        <dbReference type="EMBL" id="KAJ9081717.1"/>
    </source>
</evidence>
<organism evidence="1 2">
    <name type="scientific">Entomophthora muscae</name>
    <dbReference type="NCBI Taxonomy" id="34485"/>
    <lineage>
        <taxon>Eukaryota</taxon>
        <taxon>Fungi</taxon>
        <taxon>Fungi incertae sedis</taxon>
        <taxon>Zoopagomycota</taxon>
        <taxon>Entomophthoromycotina</taxon>
        <taxon>Entomophthoromycetes</taxon>
        <taxon>Entomophthorales</taxon>
        <taxon>Entomophthoraceae</taxon>
        <taxon>Entomophthora</taxon>
    </lineage>
</organism>
<protein>
    <submittedName>
        <fullName evidence="1">Uncharacterized protein</fullName>
    </submittedName>
</protein>
<accession>A0ACC2U4M5</accession>
<gene>
    <name evidence="1" type="ORF">DSO57_1011747</name>
</gene>
<dbReference type="EMBL" id="QTSX02001461">
    <property type="protein sequence ID" value="KAJ9081717.1"/>
    <property type="molecule type" value="Genomic_DNA"/>
</dbReference>
<reference evidence="1" key="1">
    <citation type="submission" date="2022-04" db="EMBL/GenBank/DDBJ databases">
        <title>Genome of the entomopathogenic fungus Entomophthora muscae.</title>
        <authorList>
            <person name="Elya C."/>
            <person name="Lovett B.R."/>
            <person name="Lee E."/>
            <person name="Macias A.M."/>
            <person name="Hajek A.E."/>
            <person name="De Bivort B.L."/>
            <person name="Kasson M.T."/>
            <person name="De Fine Licht H.H."/>
            <person name="Stajich J.E."/>
        </authorList>
    </citation>
    <scope>NUCLEOTIDE SEQUENCE</scope>
    <source>
        <strain evidence="1">Berkeley</strain>
    </source>
</reference>